<name>A0A6M5Y901_9BACT</name>
<protein>
    <submittedName>
        <fullName evidence="1">Uncharacterized protein</fullName>
    </submittedName>
</protein>
<accession>A0A6M5Y901</accession>
<dbReference type="Proteomes" id="UP000502756">
    <property type="component" value="Chromosome"/>
</dbReference>
<evidence type="ECO:0000313" key="1">
    <source>
        <dbReference type="EMBL" id="QJW89974.1"/>
    </source>
</evidence>
<sequence length="77" mass="8567">MSMRINFDTLFAVNGQVMTPKVQINIMNVFQGGPELSMSKNTINGVDPITWQGKDLAVELRKFKGIEEHYILGLAVA</sequence>
<reference evidence="1 2" key="1">
    <citation type="submission" date="2020-05" db="EMBL/GenBank/DDBJ databases">
        <title>Genome sequencing of Spirosoma sp. TS118.</title>
        <authorList>
            <person name="Lee J.-H."/>
            <person name="Jeong S."/>
            <person name="Zhao L."/>
            <person name="Jung J.-H."/>
            <person name="Kim M.-K."/>
            <person name="Lim S."/>
        </authorList>
    </citation>
    <scope>NUCLEOTIDE SEQUENCE [LARGE SCALE GENOMIC DNA]</scope>
    <source>
        <strain evidence="1 2">TS118</strain>
    </source>
</reference>
<gene>
    <name evidence="1" type="ORF">HNV11_11600</name>
</gene>
<dbReference type="EMBL" id="CP053435">
    <property type="protein sequence ID" value="QJW89974.1"/>
    <property type="molecule type" value="Genomic_DNA"/>
</dbReference>
<dbReference type="AlphaFoldDB" id="A0A6M5Y901"/>
<organism evidence="1 2">
    <name type="scientific">Spirosoma taeanense</name>
    <dbReference type="NCBI Taxonomy" id="2735870"/>
    <lineage>
        <taxon>Bacteria</taxon>
        <taxon>Pseudomonadati</taxon>
        <taxon>Bacteroidota</taxon>
        <taxon>Cytophagia</taxon>
        <taxon>Cytophagales</taxon>
        <taxon>Cytophagaceae</taxon>
        <taxon>Spirosoma</taxon>
    </lineage>
</organism>
<keyword evidence="2" id="KW-1185">Reference proteome</keyword>
<evidence type="ECO:0000313" key="2">
    <source>
        <dbReference type="Proteomes" id="UP000502756"/>
    </source>
</evidence>
<dbReference type="KEGG" id="stae:HNV11_11600"/>
<proteinExistence type="predicted"/>
<dbReference type="RefSeq" id="WP_171739819.1">
    <property type="nucleotide sequence ID" value="NZ_CP053435.1"/>
</dbReference>